<dbReference type="Pfam" id="PF01585">
    <property type="entry name" value="G-patch"/>
    <property type="match status" value="1"/>
</dbReference>
<gene>
    <name evidence="3" type="ORF">M0R45_038172</name>
</gene>
<organism evidence="3 4">
    <name type="scientific">Rubus argutus</name>
    <name type="common">Southern blackberry</name>
    <dbReference type="NCBI Taxonomy" id="59490"/>
    <lineage>
        <taxon>Eukaryota</taxon>
        <taxon>Viridiplantae</taxon>
        <taxon>Streptophyta</taxon>
        <taxon>Embryophyta</taxon>
        <taxon>Tracheophyta</taxon>
        <taxon>Spermatophyta</taxon>
        <taxon>Magnoliopsida</taxon>
        <taxon>eudicotyledons</taxon>
        <taxon>Gunneridae</taxon>
        <taxon>Pentapetalae</taxon>
        <taxon>rosids</taxon>
        <taxon>fabids</taxon>
        <taxon>Rosales</taxon>
        <taxon>Rosaceae</taxon>
        <taxon>Rosoideae</taxon>
        <taxon>Rosoideae incertae sedis</taxon>
        <taxon>Rubus</taxon>
    </lineage>
</organism>
<dbReference type="InterPro" id="IPR000467">
    <property type="entry name" value="G_patch_dom"/>
</dbReference>
<evidence type="ECO:0000313" key="4">
    <source>
        <dbReference type="Proteomes" id="UP001457282"/>
    </source>
</evidence>
<sequence>MTSPSSLGAVPLALDYDHSKRSSTRKATIDWAFLRFRKSPSPESDSTGSSSSSDKRYPKLKTPTKRAPLRKSQQSVPITEVANKILTKWGLQPGKGLGPNGEGIRQPILPCQRPMHRGLGRAGPGRN</sequence>
<comment type="caution">
    <text evidence="3">The sequence shown here is derived from an EMBL/GenBank/DDBJ whole genome shotgun (WGS) entry which is preliminary data.</text>
</comment>
<reference evidence="3 4" key="1">
    <citation type="journal article" date="2023" name="G3 (Bethesda)">
        <title>A chromosome-length genome assembly and annotation of blackberry (Rubus argutus, cv. 'Hillquist').</title>
        <authorList>
            <person name="Bruna T."/>
            <person name="Aryal R."/>
            <person name="Dudchenko O."/>
            <person name="Sargent D.J."/>
            <person name="Mead D."/>
            <person name="Buti M."/>
            <person name="Cavallini A."/>
            <person name="Hytonen T."/>
            <person name="Andres J."/>
            <person name="Pham M."/>
            <person name="Weisz D."/>
            <person name="Mascagni F."/>
            <person name="Usai G."/>
            <person name="Natali L."/>
            <person name="Bassil N."/>
            <person name="Fernandez G.E."/>
            <person name="Lomsadze A."/>
            <person name="Armour M."/>
            <person name="Olukolu B."/>
            <person name="Poorten T."/>
            <person name="Britton C."/>
            <person name="Davik J."/>
            <person name="Ashrafi H."/>
            <person name="Aiden E.L."/>
            <person name="Borodovsky M."/>
            <person name="Worthington M."/>
        </authorList>
    </citation>
    <scope>NUCLEOTIDE SEQUENCE [LARGE SCALE GENOMIC DNA]</scope>
    <source>
        <strain evidence="3">PI 553951</strain>
    </source>
</reference>
<dbReference type="GO" id="GO:0003676">
    <property type="term" value="F:nucleic acid binding"/>
    <property type="evidence" value="ECO:0007669"/>
    <property type="project" value="InterPro"/>
</dbReference>
<feature type="domain" description="G-patch" evidence="2">
    <location>
        <begin position="78"/>
        <end position="124"/>
    </location>
</feature>
<evidence type="ECO:0000256" key="1">
    <source>
        <dbReference type="SAM" id="MobiDB-lite"/>
    </source>
</evidence>
<evidence type="ECO:0000259" key="2">
    <source>
        <dbReference type="PROSITE" id="PS50174"/>
    </source>
</evidence>
<evidence type="ECO:0000313" key="3">
    <source>
        <dbReference type="EMBL" id="KAK9914390.1"/>
    </source>
</evidence>
<accession>A0AAW1W2S0</accession>
<feature type="region of interest" description="Disordered" evidence="1">
    <location>
        <begin position="1"/>
        <end position="76"/>
    </location>
</feature>
<keyword evidence="4" id="KW-1185">Reference proteome</keyword>
<name>A0AAW1W2S0_RUBAR</name>
<proteinExistence type="predicted"/>
<dbReference type="Proteomes" id="UP001457282">
    <property type="component" value="Unassembled WGS sequence"/>
</dbReference>
<feature type="region of interest" description="Disordered" evidence="1">
    <location>
        <begin position="90"/>
        <end position="127"/>
    </location>
</feature>
<protein>
    <recommendedName>
        <fullName evidence="2">G-patch domain-containing protein</fullName>
    </recommendedName>
</protein>
<dbReference type="SMART" id="SM00443">
    <property type="entry name" value="G_patch"/>
    <property type="match status" value="1"/>
</dbReference>
<feature type="compositionally biased region" description="Low complexity" evidence="1">
    <location>
        <begin position="39"/>
        <end position="52"/>
    </location>
</feature>
<dbReference type="EMBL" id="JBEDUW010000007">
    <property type="protein sequence ID" value="KAK9914390.1"/>
    <property type="molecule type" value="Genomic_DNA"/>
</dbReference>
<dbReference type="AlphaFoldDB" id="A0AAW1W2S0"/>
<feature type="compositionally biased region" description="Basic residues" evidence="1">
    <location>
        <begin position="58"/>
        <end position="69"/>
    </location>
</feature>
<dbReference type="PROSITE" id="PS50174">
    <property type="entry name" value="G_PATCH"/>
    <property type="match status" value="1"/>
</dbReference>